<dbReference type="STRING" id="1121001.SAMN02745857_02046"/>
<evidence type="ECO:0000256" key="2">
    <source>
        <dbReference type="ARBA" id="ARBA00023315"/>
    </source>
</evidence>
<dbReference type="Gene3D" id="3.40.630.30">
    <property type="match status" value="1"/>
</dbReference>
<organism evidence="4 5">
    <name type="scientific">Andreprevotia lacus DSM 23236</name>
    <dbReference type="NCBI Taxonomy" id="1121001"/>
    <lineage>
        <taxon>Bacteria</taxon>
        <taxon>Pseudomonadati</taxon>
        <taxon>Pseudomonadota</taxon>
        <taxon>Betaproteobacteria</taxon>
        <taxon>Neisseriales</taxon>
        <taxon>Chitinibacteraceae</taxon>
        <taxon>Andreprevotia</taxon>
    </lineage>
</organism>
<dbReference type="CDD" id="cd04301">
    <property type="entry name" value="NAT_SF"/>
    <property type="match status" value="1"/>
</dbReference>
<evidence type="ECO:0000313" key="5">
    <source>
        <dbReference type="Proteomes" id="UP000192761"/>
    </source>
</evidence>
<dbReference type="InterPro" id="IPR051016">
    <property type="entry name" value="Diverse_Substrate_AcTransf"/>
</dbReference>
<dbReference type="RefSeq" id="WP_084090699.1">
    <property type="nucleotide sequence ID" value="NZ_FWXD01000010.1"/>
</dbReference>
<dbReference type="InterPro" id="IPR016181">
    <property type="entry name" value="Acyl_CoA_acyltransferase"/>
</dbReference>
<keyword evidence="4" id="KW-0689">Ribosomal protein</keyword>
<dbReference type="GO" id="GO:0008080">
    <property type="term" value="F:N-acetyltransferase activity"/>
    <property type="evidence" value="ECO:0007669"/>
    <property type="project" value="TreeGrafter"/>
</dbReference>
<dbReference type="EMBL" id="FWXD01000010">
    <property type="protein sequence ID" value="SMC25050.1"/>
    <property type="molecule type" value="Genomic_DNA"/>
</dbReference>
<dbReference type="PROSITE" id="PS51186">
    <property type="entry name" value="GNAT"/>
    <property type="match status" value="1"/>
</dbReference>
<keyword evidence="2" id="KW-0012">Acyltransferase</keyword>
<sequence>MHDDTTLQIGFYQADRLESTADLLLDMSRHYNGANASSRETVHANLRDNILGADSGVQLVLACSADQVVGLACISLLYPAPKESAQLFMKELYVHSGWRNAGIGAALMRWIAAYAQHKGCSRFDWTVDADNTRALEFYRQLGASHVSDKLYFRFGVDALAALAGQG</sequence>
<accession>A0A1W1XM25</accession>
<gene>
    <name evidence="4" type="ORF">SAMN02745857_02046</name>
</gene>
<protein>
    <submittedName>
        <fullName evidence="4">Ribosomal protein S18 acetylase RimI</fullName>
    </submittedName>
</protein>
<dbReference type="InterPro" id="IPR000182">
    <property type="entry name" value="GNAT_dom"/>
</dbReference>
<reference evidence="4 5" key="1">
    <citation type="submission" date="2017-04" db="EMBL/GenBank/DDBJ databases">
        <authorList>
            <person name="Afonso C.L."/>
            <person name="Miller P.J."/>
            <person name="Scott M.A."/>
            <person name="Spackman E."/>
            <person name="Goraichik I."/>
            <person name="Dimitrov K.M."/>
            <person name="Suarez D.L."/>
            <person name="Swayne D.E."/>
        </authorList>
    </citation>
    <scope>NUCLEOTIDE SEQUENCE [LARGE SCALE GENOMIC DNA]</scope>
    <source>
        <strain evidence="4 5">DSM 23236</strain>
    </source>
</reference>
<dbReference type="OrthoDB" id="5295305at2"/>
<dbReference type="PANTHER" id="PTHR10545">
    <property type="entry name" value="DIAMINE N-ACETYLTRANSFERASE"/>
    <property type="match status" value="1"/>
</dbReference>
<dbReference type="Pfam" id="PF00583">
    <property type="entry name" value="Acetyltransf_1"/>
    <property type="match status" value="1"/>
</dbReference>
<name>A0A1W1XM25_9NEIS</name>
<dbReference type="GO" id="GO:0005840">
    <property type="term" value="C:ribosome"/>
    <property type="evidence" value="ECO:0007669"/>
    <property type="project" value="UniProtKB-KW"/>
</dbReference>
<dbReference type="Proteomes" id="UP000192761">
    <property type="component" value="Unassembled WGS sequence"/>
</dbReference>
<keyword evidence="1" id="KW-0808">Transferase</keyword>
<evidence type="ECO:0000313" key="4">
    <source>
        <dbReference type="EMBL" id="SMC25050.1"/>
    </source>
</evidence>
<keyword evidence="5" id="KW-1185">Reference proteome</keyword>
<dbReference type="PANTHER" id="PTHR10545:SF29">
    <property type="entry name" value="GH14572P-RELATED"/>
    <property type="match status" value="1"/>
</dbReference>
<dbReference type="SUPFAM" id="SSF55729">
    <property type="entry name" value="Acyl-CoA N-acyltransferases (Nat)"/>
    <property type="match status" value="1"/>
</dbReference>
<evidence type="ECO:0000259" key="3">
    <source>
        <dbReference type="PROSITE" id="PS51186"/>
    </source>
</evidence>
<feature type="domain" description="N-acetyltransferase" evidence="3">
    <location>
        <begin position="9"/>
        <end position="163"/>
    </location>
</feature>
<keyword evidence="4" id="KW-0687">Ribonucleoprotein</keyword>
<proteinExistence type="predicted"/>
<evidence type="ECO:0000256" key="1">
    <source>
        <dbReference type="ARBA" id="ARBA00022679"/>
    </source>
</evidence>
<dbReference type="AlphaFoldDB" id="A0A1W1XM25"/>